<proteinExistence type="predicted"/>
<dbReference type="EMBL" id="KE525317">
    <property type="protein sequence ID" value="KFB46368.1"/>
    <property type="molecule type" value="Genomic_DNA"/>
</dbReference>
<accession>A0A084W824</accession>
<dbReference type="AlphaFoldDB" id="A0A084W824"/>
<evidence type="ECO:0000313" key="2">
    <source>
        <dbReference type="EMBL" id="KFB46368.1"/>
    </source>
</evidence>
<organism evidence="2">
    <name type="scientific">Anopheles sinensis</name>
    <name type="common">Mosquito</name>
    <dbReference type="NCBI Taxonomy" id="74873"/>
    <lineage>
        <taxon>Eukaryota</taxon>
        <taxon>Metazoa</taxon>
        <taxon>Ecdysozoa</taxon>
        <taxon>Arthropoda</taxon>
        <taxon>Hexapoda</taxon>
        <taxon>Insecta</taxon>
        <taxon>Pterygota</taxon>
        <taxon>Neoptera</taxon>
        <taxon>Endopterygota</taxon>
        <taxon>Diptera</taxon>
        <taxon>Nematocera</taxon>
        <taxon>Culicoidea</taxon>
        <taxon>Culicidae</taxon>
        <taxon>Anophelinae</taxon>
        <taxon>Anopheles</taxon>
    </lineage>
</organism>
<dbReference type="EnsemblMetazoa" id="ASIC014359-RA">
    <property type="protein sequence ID" value="ASIC014359-PA"/>
    <property type="gene ID" value="ASIC014359"/>
</dbReference>
<evidence type="ECO:0000313" key="4">
    <source>
        <dbReference type="Proteomes" id="UP000030765"/>
    </source>
</evidence>
<feature type="region of interest" description="Disordered" evidence="1">
    <location>
        <begin position="73"/>
        <end position="100"/>
    </location>
</feature>
<evidence type="ECO:0000256" key="1">
    <source>
        <dbReference type="SAM" id="MobiDB-lite"/>
    </source>
</evidence>
<feature type="compositionally biased region" description="Polar residues" evidence="1">
    <location>
        <begin position="88"/>
        <end position="99"/>
    </location>
</feature>
<dbReference type="Proteomes" id="UP000030765">
    <property type="component" value="Unassembled WGS sequence"/>
</dbReference>
<dbReference type="EMBL" id="ATLV01021348">
    <property type="status" value="NOT_ANNOTATED_CDS"/>
    <property type="molecule type" value="Genomic_DNA"/>
</dbReference>
<gene>
    <name evidence="2" type="ORF">ZHAS_00014359</name>
</gene>
<keyword evidence="4" id="KW-1185">Reference proteome</keyword>
<reference evidence="3" key="2">
    <citation type="submission" date="2020-05" db="UniProtKB">
        <authorList>
            <consortium name="EnsemblMetazoa"/>
        </authorList>
    </citation>
    <scope>IDENTIFICATION</scope>
</reference>
<name>A0A084W824_ANOSI</name>
<evidence type="ECO:0000313" key="3">
    <source>
        <dbReference type="EnsemblMetazoa" id="ASIC014359-PA"/>
    </source>
</evidence>
<reference evidence="2 4" key="1">
    <citation type="journal article" date="2014" name="BMC Genomics">
        <title>Genome sequence of Anopheles sinensis provides insight into genetics basis of mosquito competence for malaria parasites.</title>
        <authorList>
            <person name="Zhou D."/>
            <person name="Zhang D."/>
            <person name="Ding G."/>
            <person name="Shi L."/>
            <person name="Hou Q."/>
            <person name="Ye Y."/>
            <person name="Xu Y."/>
            <person name="Zhou H."/>
            <person name="Xiong C."/>
            <person name="Li S."/>
            <person name="Yu J."/>
            <person name="Hong S."/>
            <person name="Yu X."/>
            <person name="Zou P."/>
            <person name="Chen C."/>
            <person name="Chang X."/>
            <person name="Wang W."/>
            <person name="Lv Y."/>
            <person name="Sun Y."/>
            <person name="Ma L."/>
            <person name="Shen B."/>
            <person name="Zhu C."/>
        </authorList>
    </citation>
    <scope>NUCLEOTIDE SEQUENCE [LARGE SCALE GENOMIC DNA]</scope>
</reference>
<sequence length="212" mass="24303">MRPKETRWTHQFSAEVQHDELHPAIGVRSVGFSLLNSIDSCHYVVLALLLSPEEKNTTSWMQDPRCTFRSLEEKGRPKRLGKPAEDTAPNTFTSNSSNIRRMRPPRSVSIIYPLRTHETQPPSRERRQRKASAVRLLLETQTLSKSAHYNRTADVAFLPTTETTDAQVVGNLDPFPERRECLIAGVRLPVQLHPQLLPLRSHWNRNRNPESV</sequence>
<dbReference type="VEuPathDB" id="VectorBase:ASIC014359"/>
<protein>
    <submittedName>
        <fullName evidence="2 3">Uncharacterized protein</fullName>
    </submittedName>
</protein>